<organism evidence="2 3">
    <name type="scientific">Mycoplasma ovis str. Michigan</name>
    <dbReference type="NCBI Taxonomy" id="1415773"/>
    <lineage>
        <taxon>Bacteria</taxon>
        <taxon>Bacillati</taxon>
        <taxon>Mycoplasmatota</taxon>
        <taxon>Mollicutes</taxon>
        <taxon>Mycoplasmataceae</taxon>
        <taxon>Mycoplasma</taxon>
    </lineage>
</organism>
<protein>
    <submittedName>
        <fullName evidence="2">Uncharacterized protein</fullName>
    </submittedName>
</protein>
<keyword evidence="1" id="KW-0812">Transmembrane</keyword>
<proteinExistence type="predicted"/>
<sequence>MSDLSWLAYTSFVIVLLVIAVACYYLFLRLRKDIIQDILDSKKKCFDLFKEVYHLSLEKAIHDEKISNFIAGLKSLPDDNLSSVQLSDNLTSQEVKFKSLLAREDFFNLCKERIYELVNILLAKHTKLTEIIMKMANLDGDHEDSSVKKKKNLINILFSKTPTKWSVLLGELKEKVNDLKGNKNLLIHSFTSWEQEIREKMLSLKAAGN</sequence>
<name>A0ABM5P1N9_9MOLU</name>
<evidence type="ECO:0000256" key="1">
    <source>
        <dbReference type="SAM" id="Phobius"/>
    </source>
</evidence>
<dbReference type="EMBL" id="CP006935">
    <property type="protein sequence ID" value="AHC40381.1"/>
    <property type="molecule type" value="Genomic_DNA"/>
</dbReference>
<feature type="transmembrane region" description="Helical" evidence="1">
    <location>
        <begin position="6"/>
        <end position="27"/>
    </location>
</feature>
<keyword evidence="1" id="KW-0472">Membrane</keyword>
<dbReference type="Proteomes" id="UP000018745">
    <property type="component" value="Chromosome"/>
</dbReference>
<dbReference type="RefSeq" id="WP_024071394.1">
    <property type="nucleotide sequence ID" value="NC_023062.1"/>
</dbReference>
<reference evidence="2 3" key="1">
    <citation type="journal article" date="2014" name="Genome Announc.">
        <title>Complete Genome Sequence of Mycoplasma ovis Strain Michigan, a Hemoplasma of Sheep with Two Distinct 16S rRNA Genes.</title>
        <authorList>
            <person name="Deshuillers P.L."/>
            <person name="Santos A.P."/>
            <person name="do Nascimento N.C."/>
            <person name="Hampel J.A."/>
            <person name="Bergin I.L."/>
            <person name="Dyson M.C."/>
            <person name="Messick J.B."/>
        </authorList>
    </citation>
    <scope>NUCLEOTIDE SEQUENCE [LARGE SCALE GENOMIC DNA]</scope>
    <source>
        <strain evidence="2 3">Michigan</strain>
    </source>
</reference>
<evidence type="ECO:0000313" key="3">
    <source>
        <dbReference type="Proteomes" id="UP000018745"/>
    </source>
</evidence>
<gene>
    <name evidence="2" type="ORF">OVS_03135</name>
</gene>
<keyword evidence="3" id="KW-1185">Reference proteome</keyword>
<evidence type="ECO:0000313" key="2">
    <source>
        <dbReference type="EMBL" id="AHC40381.1"/>
    </source>
</evidence>
<accession>A0ABM5P1N9</accession>
<keyword evidence="1" id="KW-1133">Transmembrane helix</keyword>